<evidence type="ECO:0000313" key="6">
    <source>
        <dbReference type="Proteomes" id="UP000029665"/>
    </source>
</evidence>
<dbReference type="Pfam" id="PF02181">
    <property type="entry name" value="FH2"/>
    <property type="match status" value="1"/>
</dbReference>
<evidence type="ECO:0000313" key="5">
    <source>
        <dbReference type="EMBL" id="CDO73783.1"/>
    </source>
</evidence>
<feature type="compositionally biased region" description="Polar residues" evidence="2">
    <location>
        <begin position="283"/>
        <end position="294"/>
    </location>
</feature>
<feature type="domain" description="GBD/FH3" evidence="3">
    <location>
        <begin position="358"/>
        <end position="874"/>
    </location>
</feature>
<dbReference type="SMART" id="SM01139">
    <property type="entry name" value="Drf_FH3"/>
    <property type="match status" value="1"/>
</dbReference>
<evidence type="ECO:0000259" key="4">
    <source>
        <dbReference type="PROSITE" id="PS51444"/>
    </source>
</evidence>
<feature type="coiled-coil region" evidence="1">
    <location>
        <begin position="905"/>
        <end position="946"/>
    </location>
</feature>
<dbReference type="SUPFAM" id="SSF48371">
    <property type="entry name" value="ARM repeat"/>
    <property type="match status" value="1"/>
</dbReference>
<dbReference type="GO" id="GO:0031267">
    <property type="term" value="F:small GTPase binding"/>
    <property type="evidence" value="ECO:0007669"/>
    <property type="project" value="InterPro"/>
</dbReference>
<feature type="compositionally biased region" description="Polar residues" evidence="2">
    <location>
        <begin position="1468"/>
        <end position="1479"/>
    </location>
</feature>
<dbReference type="EMBL" id="CCBP010000123">
    <property type="protein sequence ID" value="CDO73783.1"/>
    <property type="molecule type" value="Genomic_DNA"/>
</dbReference>
<accession>A0A060SN08</accession>
<dbReference type="InterPro" id="IPR010473">
    <property type="entry name" value="GTPase-bd"/>
</dbReference>
<dbReference type="OrthoDB" id="1668162at2759"/>
<gene>
    <name evidence="5" type="ORF">BN946_scf185015.g111</name>
</gene>
<feature type="region of interest" description="Disordered" evidence="2">
    <location>
        <begin position="461"/>
        <end position="531"/>
    </location>
</feature>
<keyword evidence="6" id="KW-1185">Reference proteome</keyword>
<dbReference type="Gene3D" id="1.20.58.2220">
    <property type="entry name" value="Formin, FH2 domain"/>
    <property type="match status" value="1"/>
</dbReference>
<dbReference type="Pfam" id="PF06371">
    <property type="entry name" value="Drf_GBD"/>
    <property type="match status" value="1"/>
</dbReference>
<dbReference type="GO" id="GO:0003779">
    <property type="term" value="F:actin binding"/>
    <property type="evidence" value="ECO:0007669"/>
    <property type="project" value="InterPro"/>
</dbReference>
<dbReference type="PROSITE" id="PS51444">
    <property type="entry name" value="FH2"/>
    <property type="match status" value="1"/>
</dbReference>
<keyword evidence="1" id="KW-0175">Coiled coil</keyword>
<dbReference type="InterPro" id="IPR015425">
    <property type="entry name" value="FH2_Formin"/>
</dbReference>
<protein>
    <recommendedName>
        <fullName evidence="7">FH2 domain-containing protein</fullName>
    </recommendedName>
</protein>
<dbReference type="STRING" id="5643.A0A060SN08"/>
<feature type="region of interest" description="Disordered" evidence="2">
    <location>
        <begin position="1058"/>
        <end position="1077"/>
    </location>
</feature>
<dbReference type="HOGENOM" id="CLU_000873_0_0_1"/>
<feature type="region of interest" description="Disordered" evidence="2">
    <location>
        <begin position="991"/>
        <end position="1011"/>
    </location>
</feature>
<dbReference type="Pfam" id="PF06367">
    <property type="entry name" value="Drf_FH3"/>
    <property type="match status" value="1"/>
</dbReference>
<name>A0A060SN08_PYCCI</name>
<dbReference type="PANTHER" id="PTHR45725">
    <property type="entry name" value="FORMIN HOMOLOGY 2 FAMILY MEMBER"/>
    <property type="match status" value="1"/>
</dbReference>
<dbReference type="SMART" id="SM00498">
    <property type="entry name" value="FH2"/>
    <property type="match status" value="1"/>
</dbReference>
<feature type="domain" description="FH2" evidence="4">
    <location>
        <begin position="1061"/>
        <end position="1470"/>
    </location>
</feature>
<reference evidence="5" key="1">
    <citation type="submission" date="2014-01" db="EMBL/GenBank/DDBJ databases">
        <title>The genome of the white-rot fungus Pycnoporus cinnabarinus: a basidiomycete model with a versatile arsenal for lignocellulosic biomass breakdown.</title>
        <authorList>
            <person name="Levasseur A."/>
            <person name="Lomascolo A."/>
            <person name="Ruiz-Duenas F.J."/>
            <person name="Uzan E."/>
            <person name="Piumi F."/>
            <person name="Kues U."/>
            <person name="Ram A.F.J."/>
            <person name="Murat C."/>
            <person name="Haon M."/>
            <person name="Benoit I."/>
            <person name="Arfi Y."/>
            <person name="Chevret D."/>
            <person name="Drula E."/>
            <person name="Kwon M.J."/>
            <person name="Gouret P."/>
            <person name="Lesage-Meessen L."/>
            <person name="Lombard V."/>
            <person name="Mariette J."/>
            <person name="Noirot C."/>
            <person name="Park J."/>
            <person name="Patyshakuliyeva A."/>
            <person name="Wieneger R.A.B."/>
            <person name="Wosten H.A.B."/>
            <person name="Martin F."/>
            <person name="Coutinho P.M."/>
            <person name="de Vries R."/>
            <person name="Martinez A.T."/>
            <person name="Klopp C."/>
            <person name="Pontarotti P."/>
            <person name="Henrissat B."/>
            <person name="Record E."/>
        </authorList>
    </citation>
    <scope>NUCLEOTIDE SEQUENCE [LARGE SCALE GENOMIC DNA]</scope>
    <source>
        <strain evidence="5">BRFM137</strain>
    </source>
</reference>
<feature type="compositionally biased region" description="Basic and acidic residues" evidence="2">
    <location>
        <begin position="1059"/>
        <end position="1073"/>
    </location>
</feature>
<feature type="region of interest" description="Disordered" evidence="2">
    <location>
        <begin position="403"/>
        <end position="430"/>
    </location>
</feature>
<sequence>MSADPLIVPTIVPSGSLHFATIAADGTIQDVIDILVADTEVTAEVLGDLDPYGWAMQRIRREPNGRQWEEDELEALGNGILAPSTAVAPLLNAPSPSAHSQRHFSAFPLTSHLHTPTLRLVSLHPFLSVTFSFLRVPEIHDGFQWKLFISRTSTVGSAVEAVIEELGLTKALPVPGGGSLEYVLEEVWSSDHSEKATRLPFANTMSEILENSLSTNPYGASASRSFRFCVPDEWYRRSKSRSTSSTSTVVSEDTIRRLADLQEDDEEEGEGEESTAKLKSPGLQEQQLGSSQISRGGFVAPIDWRGSISQNRFSSIIDSWMRPQSPVGHEEKPTPKIVSEPKLVEHKAGEVSAGNSAEESAVDDVDPADFEQMLDDLGLKGPKREAMYGLPPEQKRYLLQQNQVSRASTLSRSSGAKVNKPPATPSTYGPASAAAMLPRLMPQLTGDSGIMKRFSIAGWSAGTSSPSSGPPDSPRSSVDLGSKRRDSMVSVKSLTEKAAETPALQPQSTGGLWSSWWMSSGGDKGPGGDKTKEAEKTAAWYAAGIRNGRATDTKLVKHLISLRVHLSTANLAWIEEFVTTESGMNTLSDLLARLVSKGGKRRKLTEIEDTVLLETIKCLRALLNTEPGFREVLTHPTIITHLAYSLHGSSAKLRTLTSEVLAAICVLSLKEGHKAVLSAMSDYRVEFEEAFRFQELIASMRLPEIIDEEETASDAGYDNGEEGAWEARTASMALINALTNCPESLEERVLLREEFSRRGLNEVIVTLRYVKPPESLVTQLDVYTEEKFEDEEDMRERARDVVDDRRSPSETEPVVDDLLRVAKQHEDLYATLLAILKRFFDLFERDVDRESKAELFTILQKFVEHAVFLDDLDDKWCSFLKRFSDSVQYITGQVVDVRLASDSNHSLLQDEIEQLRATVDKLTDERVELRKQLEQQAAELSTLKSIPPIPASISRGAGRGNPESTQNFHGVVQRLVQKEKQVLQLQADLDRLKAQNPAEPREADERTKRERDRVKWHALNEEIANLKSQTGELETAIGIKDKEIVYLKRALESVYSRFRSREESKESETRDAEFDAQDMASRAIDSLTRKDEEIAILRAEIDELKAKLAAKPKFITEKDYKHQVPPPPPPPVKPLRATTLPPAAISGLPNGRTAIMLSRVKLGLSDIRRALLELDDMKLSVDELRAISRQLPTSEEVTRLKDFGDLSKLAKADQYFGQIMTIPRLSQRLECMLYRRKLELEVEEIRPDLDVVHLASRELRSSARFKRVLQAILAVGNALNGSTFRGGAKGFQLEALLKLRETKTVKATPDCPTLLHYLAKVLLRSDPSLVTFIEDMPHVEAAARVSVQTVAQSVQALVIGLKQVNEEIDQLRRMPTISQDRFVVTMQPFVLQMSPIVESLKNMATSLESELRSLLLFYGENPDSPEAPKPEDFFGLILSFSSSLQKAALEVHDAMPKTEPPPPKINVEDSSSAGESTIKGTDKATHGDTLRPSYGRAAGRSVGRGELDQAIRSMRTGRRRDRAAPSRPLSKIFVDGARTSRIFE</sequence>
<evidence type="ECO:0000256" key="1">
    <source>
        <dbReference type="SAM" id="Coils"/>
    </source>
</evidence>
<comment type="caution">
    <text evidence="5">The sequence shown here is derived from an EMBL/GenBank/DDBJ whole genome shotgun (WGS) entry which is preliminary data.</text>
</comment>
<feature type="compositionally biased region" description="Acidic residues" evidence="2">
    <location>
        <begin position="261"/>
        <end position="273"/>
    </location>
</feature>
<dbReference type="PANTHER" id="PTHR45725:SF1">
    <property type="entry name" value="DISHEVELLED ASSOCIATED ACTIVATOR OF MORPHOGENESIS, ISOFORM D"/>
    <property type="match status" value="1"/>
</dbReference>
<feature type="compositionally biased region" description="Low complexity" evidence="2">
    <location>
        <begin position="508"/>
        <end position="521"/>
    </location>
</feature>
<dbReference type="InterPro" id="IPR010472">
    <property type="entry name" value="FH3_dom"/>
</dbReference>
<dbReference type="InterPro" id="IPR016024">
    <property type="entry name" value="ARM-type_fold"/>
</dbReference>
<dbReference type="Proteomes" id="UP000029665">
    <property type="component" value="Unassembled WGS sequence"/>
</dbReference>
<dbReference type="GO" id="GO:0030036">
    <property type="term" value="P:actin cytoskeleton organization"/>
    <property type="evidence" value="ECO:0007669"/>
    <property type="project" value="InterPro"/>
</dbReference>
<organism evidence="5 6">
    <name type="scientific">Pycnoporus cinnabarinus</name>
    <name type="common">Cinnabar-red polypore</name>
    <name type="synonym">Trametes cinnabarina</name>
    <dbReference type="NCBI Taxonomy" id="5643"/>
    <lineage>
        <taxon>Eukaryota</taxon>
        <taxon>Fungi</taxon>
        <taxon>Dikarya</taxon>
        <taxon>Basidiomycota</taxon>
        <taxon>Agaricomycotina</taxon>
        <taxon>Agaricomycetes</taxon>
        <taxon>Polyporales</taxon>
        <taxon>Polyporaceae</taxon>
        <taxon>Trametes</taxon>
    </lineage>
</organism>
<dbReference type="OMA" id="PKREAMY"/>
<feature type="region of interest" description="Disordered" evidence="2">
    <location>
        <begin position="1454"/>
        <end position="1531"/>
    </location>
</feature>
<dbReference type="InterPro" id="IPR011989">
    <property type="entry name" value="ARM-like"/>
</dbReference>
<feature type="compositionally biased region" description="Basic and acidic residues" evidence="2">
    <location>
        <begin position="1480"/>
        <end position="1489"/>
    </location>
</feature>
<evidence type="ECO:0000256" key="2">
    <source>
        <dbReference type="SAM" id="MobiDB-lite"/>
    </source>
</evidence>
<dbReference type="InterPro" id="IPR042201">
    <property type="entry name" value="FH2_Formin_sf"/>
</dbReference>
<dbReference type="InterPro" id="IPR051425">
    <property type="entry name" value="Formin_Homology"/>
</dbReference>
<feature type="region of interest" description="Disordered" evidence="2">
    <location>
        <begin position="261"/>
        <end position="294"/>
    </location>
</feature>
<evidence type="ECO:0008006" key="7">
    <source>
        <dbReference type="Google" id="ProtNLM"/>
    </source>
</evidence>
<evidence type="ECO:0000259" key="3">
    <source>
        <dbReference type="PROSITE" id="PS51232"/>
    </source>
</evidence>
<dbReference type="SMART" id="SM01140">
    <property type="entry name" value="Drf_GBD"/>
    <property type="match status" value="1"/>
</dbReference>
<dbReference type="InterPro" id="IPR014768">
    <property type="entry name" value="GBD/FH3_dom"/>
</dbReference>
<dbReference type="PROSITE" id="PS51232">
    <property type="entry name" value="GBD_FH3"/>
    <property type="match status" value="1"/>
</dbReference>
<dbReference type="SUPFAM" id="SSF101447">
    <property type="entry name" value="Formin homology 2 domain (FH2 domain)"/>
    <property type="match status" value="1"/>
</dbReference>
<dbReference type="Gene3D" id="1.25.10.10">
    <property type="entry name" value="Leucine-rich Repeat Variant"/>
    <property type="match status" value="1"/>
</dbReference>
<proteinExistence type="predicted"/>
<feature type="compositionally biased region" description="Polar residues" evidence="2">
    <location>
        <begin position="403"/>
        <end position="416"/>
    </location>
</feature>